<keyword evidence="3" id="KW-1185">Reference proteome</keyword>
<dbReference type="InterPro" id="IPR029058">
    <property type="entry name" value="AB_hydrolase_fold"/>
</dbReference>
<reference evidence="2 3" key="1">
    <citation type="submission" date="2024-03" db="EMBL/GenBank/DDBJ databases">
        <authorList>
            <person name="Martinez-Hernandez J."/>
        </authorList>
    </citation>
    <scope>NUCLEOTIDE SEQUENCE [LARGE SCALE GENOMIC DNA]</scope>
</reference>
<sequence>MDNHQGSQPSVILMLTLKLHISIFKRTIGSGPSLDLATRLPQLRAVILHSPILSGLRVMYPAKRTYFFDIYENIDKIPLVKRLVLVIHGTADDVVDCSHAKQLWELCQEKYELLWLRGGKHCNLERYPE</sequence>
<proteinExistence type="predicted"/>
<dbReference type="InterPro" id="IPR005645">
    <property type="entry name" value="FSH-like_dom"/>
</dbReference>
<dbReference type="PANTHER" id="PTHR12277">
    <property type="entry name" value="ALPHA/BETA HYDROLASE DOMAIN-CONTAINING PROTEIN"/>
    <property type="match status" value="1"/>
</dbReference>
<dbReference type="SUPFAM" id="SSF53474">
    <property type="entry name" value="alpha/beta-Hydrolases"/>
    <property type="match status" value="1"/>
</dbReference>
<gene>
    <name evidence="2" type="ORF">LLUT_LOCUS31171</name>
</gene>
<evidence type="ECO:0000259" key="1">
    <source>
        <dbReference type="Pfam" id="PF03959"/>
    </source>
</evidence>
<accession>A0AAV1Y7Z0</accession>
<dbReference type="AlphaFoldDB" id="A0AAV1Y7Z0"/>
<feature type="domain" description="Serine hydrolase" evidence="1">
    <location>
        <begin position="39"/>
        <end position="119"/>
    </location>
</feature>
<protein>
    <recommendedName>
        <fullName evidence="1">Serine hydrolase domain-containing protein</fullName>
    </recommendedName>
</protein>
<evidence type="ECO:0000313" key="3">
    <source>
        <dbReference type="Proteomes" id="UP001497480"/>
    </source>
</evidence>
<name>A0AAV1Y7Z0_LUPLU</name>
<dbReference type="Gene3D" id="3.40.50.1820">
    <property type="entry name" value="alpha/beta hydrolase"/>
    <property type="match status" value="1"/>
</dbReference>
<dbReference type="PANTHER" id="PTHR12277:SF154">
    <property type="entry name" value="ALPHA_BETA-HYDROLASES SUPERFAMILY PROTEIN"/>
    <property type="match status" value="1"/>
</dbReference>
<comment type="caution">
    <text evidence="2">The sequence shown here is derived from an EMBL/GenBank/DDBJ whole genome shotgun (WGS) entry which is preliminary data.</text>
</comment>
<organism evidence="2 3">
    <name type="scientific">Lupinus luteus</name>
    <name type="common">European yellow lupine</name>
    <dbReference type="NCBI Taxonomy" id="3873"/>
    <lineage>
        <taxon>Eukaryota</taxon>
        <taxon>Viridiplantae</taxon>
        <taxon>Streptophyta</taxon>
        <taxon>Embryophyta</taxon>
        <taxon>Tracheophyta</taxon>
        <taxon>Spermatophyta</taxon>
        <taxon>Magnoliopsida</taxon>
        <taxon>eudicotyledons</taxon>
        <taxon>Gunneridae</taxon>
        <taxon>Pentapetalae</taxon>
        <taxon>rosids</taxon>
        <taxon>fabids</taxon>
        <taxon>Fabales</taxon>
        <taxon>Fabaceae</taxon>
        <taxon>Papilionoideae</taxon>
        <taxon>50 kb inversion clade</taxon>
        <taxon>genistoids sensu lato</taxon>
        <taxon>core genistoids</taxon>
        <taxon>Genisteae</taxon>
        <taxon>Lupinus</taxon>
    </lineage>
</organism>
<dbReference type="Proteomes" id="UP001497480">
    <property type="component" value="Unassembled WGS sequence"/>
</dbReference>
<evidence type="ECO:0000313" key="2">
    <source>
        <dbReference type="EMBL" id="CAL0330111.1"/>
    </source>
</evidence>
<dbReference type="Pfam" id="PF03959">
    <property type="entry name" value="FSH1"/>
    <property type="match status" value="1"/>
</dbReference>
<dbReference type="EMBL" id="CAXHTB010000022">
    <property type="protein sequence ID" value="CAL0330111.1"/>
    <property type="molecule type" value="Genomic_DNA"/>
</dbReference>